<name>A0A1I8ABF1_9BILA</name>
<evidence type="ECO:0000313" key="2">
    <source>
        <dbReference type="Proteomes" id="UP000095287"/>
    </source>
</evidence>
<feature type="compositionally biased region" description="Polar residues" evidence="1">
    <location>
        <begin position="107"/>
        <end position="133"/>
    </location>
</feature>
<keyword evidence="2" id="KW-1185">Reference proteome</keyword>
<dbReference type="AlphaFoldDB" id="A0A1I8ABF1"/>
<protein>
    <submittedName>
        <fullName evidence="3">GATA-type domain-containing protein</fullName>
    </submittedName>
</protein>
<organism evidence="2 3">
    <name type="scientific">Steinernema glaseri</name>
    <dbReference type="NCBI Taxonomy" id="37863"/>
    <lineage>
        <taxon>Eukaryota</taxon>
        <taxon>Metazoa</taxon>
        <taxon>Ecdysozoa</taxon>
        <taxon>Nematoda</taxon>
        <taxon>Chromadorea</taxon>
        <taxon>Rhabditida</taxon>
        <taxon>Tylenchina</taxon>
        <taxon>Panagrolaimomorpha</taxon>
        <taxon>Strongyloidoidea</taxon>
        <taxon>Steinernematidae</taxon>
        <taxon>Steinernema</taxon>
    </lineage>
</organism>
<dbReference type="WBParaSite" id="L893_g3726.t1">
    <property type="protein sequence ID" value="L893_g3726.t1"/>
    <property type="gene ID" value="L893_g3726"/>
</dbReference>
<sequence>MSFQVQYYDKSGTLRPSTFSQQIEDQPTYLGDLLHTLWRERSAAINKEEHWARIYEKTPEFPTQLISDVNMFGKKRCQEGCKYTIELHCRKHISKMDGSYYHLPPLNANQSDATPGQRNYNNTSQNREQNLSPGPSPPRKQCYTLVNVHFKLLSSQFTTSSIVQKNFGVSACNTVERMVHQAQAYLDQKLFTLGSLTIQVAVVQTHPSRRQMQKSDQIEKQHSYDIFFAAQGTPMPASFFEIKLQAVGSKPTAAVFPQPLANPAPRPHVVTKKKEENLINYTRPMVSVAPTSKIKLSLSCPRKDCDQKEKTWQCVECKSPIYYGYDSYLYCELCGKLSPDDLTFKCSEHENYVPYDRTTLRTKLRKIKLSKNGC</sequence>
<feature type="region of interest" description="Disordered" evidence="1">
    <location>
        <begin position="104"/>
        <end position="138"/>
    </location>
</feature>
<evidence type="ECO:0000256" key="1">
    <source>
        <dbReference type="SAM" id="MobiDB-lite"/>
    </source>
</evidence>
<proteinExistence type="predicted"/>
<dbReference type="Proteomes" id="UP000095287">
    <property type="component" value="Unplaced"/>
</dbReference>
<evidence type="ECO:0000313" key="3">
    <source>
        <dbReference type="WBParaSite" id="L893_g3726.t1"/>
    </source>
</evidence>
<accession>A0A1I8ABF1</accession>
<reference evidence="3" key="1">
    <citation type="submission" date="2016-11" db="UniProtKB">
        <authorList>
            <consortium name="WormBaseParasite"/>
        </authorList>
    </citation>
    <scope>IDENTIFICATION</scope>
</reference>